<dbReference type="EMBL" id="CP002859">
    <property type="protein sequence ID" value="AEI47704.1"/>
    <property type="molecule type" value="Genomic_DNA"/>
</dbReference>
<feature type="domain" description="NAD-dependent epimerase/dehydratase" evidence="1">
    <location>
        <begin position="4"/>
        <end position="231"/>
    </location>
</feature>
<dbReference type="PANTHER" id="PTHR43245:SF24">
    <property type="entry name" value="DEHYDROGENASE"/>
    <property type="match status" value="1"/>
</dbReference>
<evidence type="ECO:0000313" key="2">
    <source>
        <dbReference type="EMBL" id="AEI47704.1"/>
    </source>
</evidence>
<reference evidence="3" key="1">
    <citation type="submission" date="2011-06" db="EMBL/GenBank/DDBJ databases">
        <title>The complete genome of chromosome of Runella slithyformis DSM 19594.</title>
        <authorList>
            <consortium name="US DOE Joint Genome Institute (JGI-PGF)"/>
            <person name="Lucas S."/>
            <person name="Han J."/>
            <person name="Lapidus A."/>
            <person name="Bruce D."/>
            <person name="Goodwin L."/>
            <person name="Pitluck S."/>
            <person name="Peters L."/>
            <person name="Kyrpides N."/>
            <person name="Mavromatis K."/>
            <person name="Ivanova N."/>
            <person name="Ovchinnikova G."/>
            <person name="Zhang X."/>
            <person name="Misra M."/>
            <person name="Detter J.C."/>
            <person name="Tapia R."/>
            <person name="Han C."/>
            <person name="Land M."/>
            <person name="Hauser L."/>
            <person name="Markowitz V."/>
            <person name="Cheng J.-F."/>
            <person name="Hugenholtz P."/>
            <person name="Woyke T."/>
            <person name="Wu D."/>
            <person name="Tindall B."/>
            <person name="Faehrich R."/>
            <person name="Brambilla E."/>
            <person name="Klenk H.-P."/>
            <person name="Eisen J.A."/>
        </authorList>
    </citation>
    <scope>NUCLEOTIDE SEQUENCE [LARGE SCALE GENOMIC DNA]</scope>
    <source>
        <strain evidence="3">ATCC 29530 / DSM 19594 / LMG 11500 / NCIMB 11436 / LSU 4</strain>
    </source>
</reference>
<dbReference type="InterPro" id="IPR036291">
    <property type="entry name" value="NAD(P)-bd_dom_sf"/>
</dbReference>
<evidence type="ECO:0000259" key="1">
    <source>
        <dbReference type="Pfam" id="PF01370"/>
    </source>
</evidence>
<dbReference type="PANTHER" id="PTHR43245">
    <property type="entry name" value="BIFUNCTIONAL POLYMYXIN RESISTANCE PROTEIN ARNA"/>
    <property type="match status" value="1"/>
</dbReference>
<keyword evidence="3" id="KW-1185">Reference proteome</keyword>
<protein>
    <submittedName>
        <fullName evidence="2">Sterol-4-alpha-carboxylate 3-dehydrogenase (Decarboxylating)</fullName>
        <ecNumber evidence="2">1.1.1.170</ecNumber>
    </submittedName>
</protein>
<dbReference type="SUPFAM" id="SSF51735">
    <property type="entry name" value="NAD(P)-binding Rossmann-fold domains"/>
    <property type="match status" value="1"/>
</dbReference>
<dbReference type="GO" id="GO:0000252">
    <property type="term" value="F:3-beta-hydroxysteroid dehydrogenase [NAD(P)+]/C4-decarboxylase activity"/>
    <property type="evidence" value="ECO:0007669"/>
    <property type="project" value="UniProtKB-EC"/>
</dbReference>
<dbReference type="Proteomes" id="UP000000493">
    <property type="component" value="Chromosome"/>
</dbReference>
<accession>A0A7U3ZI89</accession>
<dbReference type="Pfam" id="PF01370">
    <property type="entry name" value="Epimerase"/>
    <property type="match status" value="1"/>
</dbReference>
<dbReference type="PROSITE" id="PS51257">
    <property type="entry name" value="PROKAR_LIPOPROTEIN"/>
    <property type="match status" value="1"/>
</dbReference>
<dbReference type="Gene3D" id="3.40.50.720">
    <property type="entry name" value="NAD(P)-binding Rossmann-like Domain"/>
    <property type="match status" value="1"/>
</dbReference>
<dbReference type="InterPro" id="IPR001509">
    <property type="entry name" value="Epimerase_deHydtase"/>
</dbReference>
<proteinExistence type="predicted"/>
<sequence>MQKIVVTGASGFLGGCLLKYLTENKGFGEVVGTGRRTERKSEFERLSCRYQAGDLLDVDFCNSLLTGADAVVHCAALSAPWGKREEFVKANSTATLNLLNAARKAGVKTFVFISTPSIYYTSRHRFNVSESEPLPSKMVNEYAATKWEAEQQVLRQHSATFKTIALRPRAIIGAEDSVIFPRLLKAYESGRLKIIGNGQNTVDLTTVRNVIEAVVCALHAPAEAYGQAYNITNGEPVKLWEEINFLLQQLHLTPVTQRVPLGIADAFARWLELKAKWTDGPEPTLTRYGIGVLAHSLTMDISKARKLLNYHPVQTTREGIVEFIEWYRNQLP</sequence>
<dbReference type="EC" id="1.1.1.170" evidence="2"/>
<organism evidence="2 3">
    <name type="scientific">Runella slithyformis (strain ATCC 29530 / DSM 19594 / LMG 11500 / NCIMB 11436 / LSU 4)</name>
    <dbReference type="NCBI Taxonomy" id="761193"/>
    <lineage>
        <taxon>Bacteria</taxon>
        <taxon>Pseudomonadati</taxon>
        <taxon>Bacteroidota</taxon>
        <taxon>Cytophagia</taxon>
        <taxon>Cytophagales</taxon>
        <taxon>Spirosomataceae</taxon>
        <taxon>Runella</taxon>
    </lineage>
</organism>
<dbReference type="InterPro" id="IPR050177">
    <property type="entry name" value="Lipid_A_modif_metabolic_enz"/>
</dbReference>
<evidence type="ECO:0000313" key="3">
    <source>
        <dbReference type="Proteomes" id="UP000000493"/>
    </source>
</evidence>
<dbReference type="AlphaFoldDB" id="A0A7U3ZI89"/>
<gene>
    <name evidence="2" type="ordered locus">Runsl_1277</name>
</gene>
<dbReference type="KEGG" id="rsi:Runsl_1277"/>
<reference evidence="2 3" key="2">
    <citation type="journal article" date="2012" name="Stand. Genomic Sci.">
        <title>Complete genome sequence of the aquatic bacterium Runella slithyformis type strain (LSU 4(T)).</title>
        <authorList>
            <person name="Copeland A."/>
            <person name="Zhang X."/>
            <person name="Misra M."/>
            <person name="Lapidus A."/>
            <person name="Nolan M."/>
            <person name="Lucas S."/>
            <person name="Deshpande S."/>
            <person name="Cheng J.F."/>
            <person name="Tapia R."/>
            <person name="Goodwin L.A."/>
            <person name="Pitluck S."/>
            <person name="Liolios K."/>
            <person name="Pagani I."/>
            <person name="Ivanova N."/>
            <person name="Mikhailova N."/>
            <person name="Pati A."/>
            <person name="Chen A."/>
            <person name="Palaniappan K."/>
            <person name="Land M."/>
            <person name="Hauser L."/>
            <person name="Pan C."/>
            <person name="Jeffries C.D."/>
            <person name="Detter J.C."/>
            <person name="Brambilla E.M."/>
            <person name="Rohde M."/>
            <person name="Djao O.D."/>
            <person name="Goker M."/>
            <person name="Sikorski J."/>
            <person name="Tindall B.J."/>
            <person name="Woyke T."/>
            <person name="Bristow J."/>
            <person name="Eisen J.A."/>
            <person name="Markowitz V."/>
            <person name="Hugenholtz P."/>
            <person name="Kyrpides N.C."/>
            <person name="Klenk H.P."/>
            <person name="Mavromatis K."/>
        </authorList>
    </citation>
    <scope>NUCLEOTIDE SEQUENCE [LARGE SCALE GENOMIC DNA]</scope>
    <source>
        <strain evidence="3">ATCC 29530 / DSM 19594 / LMG 11500 / NCIMB 11436 / LSU 4</strain>
    </source>
</reference>
<keyword evidence="2" id="KW-0560">Oxidoreductase</keyword>
<dbReference type="RefSeq" id="WP_013927023.1">
    <property type="nucleotide sequence ID" value="NC_015703.1"/>
</dbReference>
<name>A0A7U3ZI89_RUNSL</name>